<organism evidence="8 9">
    <name type="scientific">Zooshikella harenae</name>
    <dbReference type="NCBI Taxonomy" id="2827238"/>
    <lineage>
        <taxon>Bacteria</taxon>
        <taxon>Pseudomonadati</taxon>
        <taxon>Pseudomonadota</taxon>
        <taxon>Gammaproteobacteria</taxon>
        <taxon>Oceanospirillales</taxon>
        <taxon>Zooshikellaceae</taxon>
        <taxon>Zooshikella</taxon>
    </lineage>
</organism>
<evidence type="ECO:0000256" key="4">
    <source>
        <dbReference type="ARBA" id="ARBA00022723"/>
    </source>
</evidence>
<comment type="subcellular location">
    <subcellularLocation>
        <location evidence="1">Cytoplasm</location>
    </subcellularLocation>
</comment>
<proteinExistence type="inferred from homology"/>
<dbReference type="Pfam" id="PF25045">
    <property type="entry name" value="vWA_Ro60"/>
    <property type="match status" value="1"/>
</dbReference>
<keyword evidence="5" id="KW-0694">RNA-binding</keyword>
<evidence type="ECO:0000256" key="2">
    <source>
        <dbReference type="ARBA" id="ARBA00007814"/>
    </source>
</evidence>
<evidence type="ECO:0000256" key="1">
    <source>
        <dbReference type="ARBA" id="ARBA00004496"/>
    </source>
</evidence>
<feature type="domain" description="TROVE" evidence="7">
    <location>
        <begin position="20"/>
        <end position="325"/>
    </location>
</feature>
<keyword evidence="6" id="KW-0687">Ribonucleoprotein</keyword>
<dbReference type="SUPFAM" id="SSF140864">
    <property type="entry name" value="TROVE domain-like"/>
    <property type="match status" value="1"/>
</dbReference>
<sequence length="519" mass="58088">MANNTLFQNQRNCTVQVADTTNRVGGLAYQLTAEHALAQYAITGCFNNTYYVGAQEQLDKVLELETQVSPAFLAKLAIYTREKGHMKDMPALLTALLSIEAPELLPKVFNRVIDNGRMLRNFIQIIRSGVTGRQSLGTLPKRLVQQWINQRGEAALFKDSVGNTPSLSDVIKMVRPKPANKMREAFYGYLIDKPYSAEYLPQIVKDYELFKVKPTDNLPNVDFRLLTALDLNTKHWQEIARQASWQMTRMNLNTFARHDVFKNKELVHLIAERLRDERAIKKARVFPYQLMAAYYMAVDDMPNKIMDALQDAMEIALENVPVITGKVYVLPDTSGSMTQSVTGYRPGSSSKVRCIDVAALVAAAILAKNPEAEVIPFATDIHKVKLNPRDSVLTNATRLAQLGGGGTNCAAPLIAMKKKHVNADTVVYISDNESWIDTTSRYAYSSGTAVMQQWELLKRRSPNAKMVCIDVVPNSYSQAVERADILNVGGFSDNVFNVLNSFIKGEPNSWLNEINQVEL</sequence>
<evidence type="ECO:0000313" key="8">
    <source>
        <dbReference type="EMBL" id="MBU2710015.1"/>
    </source>
</evidence>
<dbReference type="Gene3D" id="3.40.50.410">
    <property type="entry name" value="von Willebrand factor, type A domain"/>
    <property type="match status" value="1"/>
</dbReference>
<accession>A0ABS5Z7J0</accession>
<dbReference type="PANTHER" id="PTHR14202:SF0">
    <property type="entry name" value="RNA-BINDING PROTEIN RO60"/>
    <property type="match status" value="1"/>
</dbReference>
<evidence type="ECO:0000256" key="5">
    <source>
        <dbReference type="ARBA" id="ARBA00022884"/>
    </source>
</evidence>
<dbReference type="RefSeq" id="WP_215818178.1">
    <property type="nucleotide sequence ID" value="NZ_JAGSOY010000004.1"/>
</dbReference>
<evidence type="ECO:0000259" key="7">
    <source>
        <dbReference type="PROSITE" id="PS50988"/>
    </source>
</evidence>
<reference evidence="8 9" key="1">
    <citation type="submission" date="2021-04" db="EMBL/GenBank/DDBJ databases">
        <authorList>
            <person name="Pira H."/>
            <person name="Risdian C."/>
            <person name="Wink J."/>
        </authorList>
    </citation>
    <scope>NUCLEOTIDE SEQUENCE [LARGE SCALE GENOMIC DNA]</scope>
    <source>
        <strain evidence="8 9">WH53</strain>
    </source>
</reference>
<dbReference type="InterPro" id="IPR008858">
    <property type="entry name" value="TROVE_dom"/>
</dbReference>
<dbReference type="EMBL" id="JAGSOY010000004">
    <property type="protein sequence ID" value="MBU2710015.1"/>
    <property type="molecule type" value="Genomic_DNA"/>
</dbReference>
<keyword evidence="3" id="KW-0963">Cytoplasm</keyword>
<dbReference type="Proteomes" id="UP000690515">
    <property type="component" value="Unassembled WGS sequence"/>
</dbReference>
<comment type="similarity">
    <text evidence="2">Belongs to the Ro 60 kDa family.</text>
</comment>
<dbReference type="InterPro" id="IPR037214">
    <property type="entry name" value="TROVE_dom_sf"/>
</dbReference>
<keyword evidence="9" id="KW-1185">Reference proteome</keyword>
<dbReference type="InterPro" id="IPR056800">
    <property type="entry name" value="vWA_Ro60"/>
</dbReference>
<protein>
    <submittedName>
        <fullName evidence="8">TROVE domain-containing protein</fullName>
    </submittedName>
</protein>
<gene>
    <name evidence="8" type="ORF">KCG35_02995</name>
</gene>
<evidence type="ECO:0000313" key="9">
    <source>
        <dbReference type="Proteomes" id="UP000690515"/>
    </source>
</evidence>
<dbReference type="PROSITE" id="PS50988">
    <property type="entry name" value="TROVE"/>
    <property type="match status" value="1"/>
</dbReference>
<dbReference type="InterPro" id="IPR040322">
    <property type="entry name" value="TROVE2"/>
</dbReference>
<dbReference type="PANTHER" id="PTHR14202">
    <property type="entry name" value="60 KDA RIBONUCLEOPROTEIN SSA/RO"/>
    <property type="match status" value="1"/>
</dbReference>
<keyword evidence="4" id="KW-0479">Metal-binding</keyword>
<evidence type="ECO:0000256" key="6">
    <source>
        <dbReference type="ARBA" id="ARBA00023274"/>
    </source>
</evidence>
<dbReference type="SUPFAM" id="SSF53300">
    <property type="entry name" value="vWA-like"/>
    <property type="match status" value="1"/>
</dbReference>
<name>A0ABS5Z7J0_9GAMM</name>
<comment type="caution">
    <text evidence="8">The sequence shown here is derived from an EMBL/GenBank/DDBJ whole genome shotgun (WGS) entry which is preliminary data.</text>
</comment>
<evidence type="ECO:0000256" key="3">
    <source>
        <dbReference type="ARBA" id="ARBA00022490"/>
    </source>
</evidence>
<dbReference type="InterPro" id="IPR036465">
    <property type="entry name" value="vWFA_dom_sf"/>
</dbReference>